<dbReference type="InterPro" id="IPR023187">
    <property type="entry name" value="Tscrpt_reg_MarR-type_CS"/>
</dbReference>
<dbReference type="PRINTS" id="PR00598">
    <property type="entry name" value="HTHMARR"/>
</dbReference>
<keyword evidence="7" id="KW-1185">Reference proteome</keyword>
<dbReference type="Proteomes" id="UP000186218">
    <property type="component" value="Unassembled WGS sequence"/>
</dbReference>
<accession>A0A1N7CQR1</accession>
<proteinExistence type="predicted"/>
<dbReference type="SMART" id="SM00347">
    <property type="entry name" value="HTH_MARR"/>
    <property type="match status" value="1"/>
</dbReference>
<evidence type="ECO:0000313" key="7">
    <source>
        <dbReference type="Proteomes" id="UP000186218"/>
    </source>
</evidence>
<dbReference type="InterPro" id="IPR036388">
    <property type="entry name" value="WH-like_DNA-bd_sf"/>
</dbReference>
<dbReference type="InterPro" id="IPR039422">
    <property type="entry name" value="MarR/SlyA-like"/>
</dbReference>
<dbReference type="PROSITE" id="PS01117">
    <property type="entry name" value="HTH_MARR_1"/>
    <property type="match status" value="1"/>
</dbReference>
<dbReference type="GO" id="GO:0003677">
    <property type="term" value="F:DNA binding"/>
    <property type="evidence" value="ECO:0007669"/>
    <property type="project" value="UniProtKB-KW"/>
</dbReference>
<evidence type="ECO:0000256" key="1">
    <source>
        <dbReference type="ARBA" id="ARBA00023015"/>
    </source>
</evidence>
<dbReference type="EMBL" id="FTNT01000001">
    <property type="protein sequence ID" value="SIR65988.1"/>
    <property type="molecule type" value="Genomic_DNA"/>
</dbReference>
<keyword evidence="1" id="KW-0805">Transcription regulation</keyword>
<dbReference type="SUPFAM" id="SSF46785">
    <property type="entry name" value="Winged helix' DNA-binding domain"/>
    <property type="match status" value="1"/>
</dbReference>
<feature type="compositionally biased region" description="Acidic residues" evidence="4">
    <location>
        <begin position="186"/>
        <end position="198"/>
    </location>
</feature>
<organism evidence="6 7">
    <name type="scientific">Williamsia sterculiae</name>
    <dbReference type="NCBI Taxonomy" id="1344003"/>
    <lineage>
        <taxon>Bacteria</taxon>
        <taxon>Bacillati</taxon>
        <taxon>Actinomycetota</taxon>
        <taxon>Actinomycetes</taxon>
        <taxon>Mycobacteriales</taxon>
        <taxon>Nocardiaceae</taxon>
        <taxon>Williamsia</taxon>
    </lineage>
</organism>
<dbReference type="InterPro" id="IPR036390">
    <property type="entry name" value="WH_DNA-bd_sf"/>
</dbReference>
<evidence type="ECO:0000256" key="4">
    <source>
        <dbReference type="SAM" id="MobiDB-lite"/>
    </source>
</evidence>
<dbReference type="InterPro" id="IPR000835">
    <property type="entry name" value="HTH_MarR-typ"/>
</dbReference>
<evidence type="ECO:0000313" key="6">
    <source>
        <dbReference type="EMBL" id="SIR65988.1"/>
    </source>
</evidence>
<protein>
    <submittedName>
        <fullName evidence="6">DNA-binding transcriptional regulator, MarR family</fullName>
    </submittedName>
</protein>
<dbReference type="GO" id="GO:0003700">
    <property type="term" value="F:DNA-binding transcription factor activity"/>
    <property type="evidence" value="ECO:0007669"/>
    <property type="project" value="InterPro"/>
</dbReference>
<dbReference type="GO" id="GO:0006950">
    <property type="term" value="P:response to stress"/>
    <property type="evidence" value="ECO:0007669"/>
    <property type="project" value="TreeGrafter"/>
</dbReference>
<gene>
    <name evidence="6" type="ORF">SAMN05445060_0303</name>
</gene>
<dbReference type="PROSITE" id="PS50995">
    <property type="entry name" value="HTH_MARR_2"/>
    <property type="match status" value="1"/>
</dbReference>
<dbReference type="PANTHER" id="PTHR33164">
    <property type="entry name" value="TRANSCRIPTIONAL REGULATOR, MARR FAMILY"/>
    <property type="match status" value="1"/>
</dbReference>
<dbReference type="RefSeq" id="WP_083709205.1">
    <property type="nucleotide sequence ID" value="NZ_FTNT01000001.1"/>
</dbReference>
<dbReference type="CDD" id="cd00090">
    <property type="entry name" value="HTH_ARSR"/>
    <property type="match status" value="1"/>
</dbReference>
<dbReference type="Pfam" id="PF12802">
    <property type="entry name" value="MarR_2"/>
    <property type="match status" value="1"/>
</dbReference>
<keyword evidence="2 6" id="KW-0238">DNA-binding</keyword>
<reference evidence="6 7" key="1">
    <citation type="submission" date="2017-01" db="EMBL/GenBank/DDBJ databases">
        <authorList>
            <person name="Mah S.A."/>
            <person name="Swanson W.J."/>
            <person name="Moy G.W."/>
            <person name="Vacquier V.D."/>
        </authorList>
    </citation>
    <scope>NUCLEOTIDE SEQUENCE [LARGE SCALE GENOMIC DNA]</scope>
    <source>
        <strain evidence="6 7">CPCC 203464</strain>
    </source>
</reference>
<dbReference type="InterPro" id="IPR011991">
    <property type="entry name" value="ArsR-like_HTH"/>
</dbReference>
<dbReference type="PANTHER" id="PTHR33164:SF57">
    <property type="entry name" value="MARR-FAMILY TRANSCRIPTIONAL REGULATOR"/>
    <property type="match status" value="1"/>
</dbReference>
<feature type="domain" description="HTH marR-type" evidence="5">
    <location>
        <begin position="22"/>
        <end position="155"/>
    </location>
</feature>
<feature type="region of interest" description="Disordered" evidence="4">
    <location>
        <begin position="1"/>
        <end position="23"/>
    </location>
</feature>
<dbReference type="OrthoDB" id="5148120at2"/>
<evidence type="ECO:0000259" key="5">
    <source>
        <dbReference type="PROSITE" id="PS50995"/>
    </source>
</evidence>
<dbReference type="AlphaFoldDB" id="A0A1N7CQR1"/>
<name>A0A1N7CQR1_9NOCA</name>
<dbReference type="STRING" id="1344003.SAMN05445060_0303"/>
<keyword evidence="3" id="KW-0804">Transcription</keyword>
<sequence length="198" mass="21923">MSDAEPHRSGRDRPAGTRSGKTEELLAAMAGYNRMRDRFSGTKVPTRHGLLETAAFRFLFRLADHPARSGELAEALHTDPSTVSRHIANLVDLGLVRREADPRDGRATVLVLTDEGRAKVSKLREGRLAWIEQTLVDWTDDEVATFTALLRRFAESAERDLNDHMENNPTESAPHGLQPAGRDGADLDDSADLEETAR</sequence>
<evidence type="ECO:0000256" key="2">
    <source>
        <dbReference type="ARBA" id="ARBA00023125"/>
    </source>
</evidence>
<evidence type="ECO:0000256" key="3">
    <source>
        <dbReference type="ARBA" id="ARBA00023163"/>
    </source>
</evidence>
<feature type="region of interest" description="Disordered" evidence="4">
    <location>
        <begin position="163"/>
        <end position="198"/>
    </location>
</feature>
<dbReference type="Gene3D" id="1.10.10.10">
    <property type="entry name" value="Winged helix-like DNA-binding domain superfamily/Winged helix DNA-binding domain"/>
    <property type="match status" value="1"/>
</dbReference>